<evidence type="ECO:0000256" key="5">
    <source>
        <dbReference type="ARBA" id="ARBA00022519"/>
    </source>
</evidence>
<feature type="transmembrane region" description="Helical" evidence="12">
    <location>
        <begin position="279"/>
        <end position="301"/>
    </location>
</feature>
<dbReference type="PANTHER" id="PTHR46494:SF3">
    <property type="entry name" value="ZINC TRANSPORT PROTEIN ZNTB"/>
    <property type="match status" value="1"/>
</dbReference>
<evidence type="ECO:0000256" key="4">
    <source>
        <dbReference type="ARBA" id="ARBA00022475"/>
    </source>
</evidence>
<dbReference type="CDD" id="cd12833">
    <property type="entry name" value="ZntB-like_1"/>
    <property type="match status" value="1"/>
</dbReference>
<organism evidence="13 14">
    <name type="scientific">Marinomonas piezotolerans</name>
    <dbReference type="NCBI Taxonomy" id="2213058"/>
    <lineage>
        <taxon>Bacteria</taxon>
        <taxon>Pseudomonadati</taxon>
        <taxon>Pseudomonadota</taxon>
        <taxon>Gammaproteobacteria</taxon>
        <taxon>Oceanospirillales</taxon>
        <taxon>Oceanospirillaceae</taxon>
        <taxon>Marinomonas</taxon>
    </lineage>
</organism>
<dbReference type="GO" id="GO:0000287">
    <property type="term" value="F:magnesium ion binding"/>
    <property type="evidence" value="ECO:0007669"/>
    <property type="project" value="TreeGrafter"/>
</dbReference>
<dbReference type="EMBL" id="QKRA01000008">
    <property type="protein sequence ID" value="RDL43223.1"/>
    <property type="molecule type" value="Genomic_DNA"/>
</dbReference>
<dbReference type="PANTHER" id="PTHR46494">
    <property type="entry name" value="CORA FAMILY METAL ION TRANSPORTER (EUROFUNG)"/>
    <property type="match status" value="1"/>
</dbReference>
<feature type="transmembrane region" description="Helical" evidence="12">
    <location>
        <begin position="313"/>
        <end position="333"/>
    </location>
</feature>
<evidence type="ECO:0000256" key="2">
    <source>
        <dbReference type="ARBA" id="ARBA00009765"/>
    </source>
</evidence>
<keyword evidence="9" id="KW-0406">Ion transport</keyword>
<evidence type="ECO:0000256" key="10">
    <source>
        <dbReference type="ARBA" id="ARBA00023136"/>
    </source>
</evidence>
<dbReference type="SUPFAM" id="SSF143865">
    <property type="entry name" value="CorA soluble domain-like"/>
    <property type="match status" value="1"/>
</dbReference>
<evidence type="ECO:0000256" key="1">
    <source>
        <dbReference type="ARBA" id="ARBA00004651"/>
    </source>
</evidence>
<dbReference type="Gene3D" id="3.30.460.20">
    <property type="entry name" value="CorA soluble domain-like"/>
    <property type="match status" value="1"/>
</dbReference>
<evidence type="ECO:0000256" key="11">
    <source>
        <dbReference type="SAM" id="Coils"/>
    </source>
</evidence>
<keyword evidence="8 12" id="KW-1133">Transmembrane helix</keyword>
<accession>A0A370U653</accession>
<dbReference type="Proteomes" id="UP000254326">
    <property type="component" value="Unassembled WGS sequence"/>
</dbReference>
<keyword evidence="11" id="KW-0175">Coiled coil</keyword>
<feature type="coiled-coil region" evidence="11">
    <location>
        <begin position="239"/>
        <end position="273"/>
    </location>
</feature>
<dbReference type="GO" id="GO:0005886">
    <property type="term" value="C:plasma membrane"/>
    <property type="evidence" value="ECO:0007669"/>
    <property type="project" value="UniProtKB-SubCell"/>
</dbReference>
<dbReference type="GO" id="GO:0050897">
    <property type="term" value="F:cobalt ion binding"/>
    <property type="evidence" value="ECO:0007669"/>
    <property type="project" value="TreeGrafter"/>
</dbReference>
<evidence type="ECO:0000256" key="12">
    <source>
        <dbReference type="SAM" id="Phobius"/>
    </source>
</evidence>
<keyword evidence="6 12" id="KW-0812">Transmembrane</keyword>
<protein>
    <submittedName>
        <fullName evidence="13">Zinc transporter ZntB</fullName>
    </submittedName>
</protein>
<gene>
    <name evidence="13" type="ORF">DN730_14680</name>
</gene>
<dbReference type="SUPFAM" id="SSF144083">
    <property type="entry name" value="Magnesium transport protein CorA, transmembrane region"/>
    <property type="match status" value="1"/>
</dbReference>
<keyword evidence="3" id="KW-0813">Transport</keyword>
<dbReference type="AlphaFoldDB" id="A0A370U653"/>
<evidence type="ECO:0000313" key="14">
    <source>
        <dbReference type="Proteomes" id="UP000254326"/>
    </source>
</evidence>
<dbReference type="InterPro" id="IPR045861">
    <property type="entry name" value="CorA_cytoplasmic_dom"/>
</dbReference>
<dbReference type="Pfam" id="PF01544">
    <property type="entry name" value="CorA"/>
    <property type="match status" value="1"/>
</dbReference>
<dbReference type="InterPro" id="IPR045863">
    <property type="entry name" value="CorA_TM1_TM2"/>
</dbReference>
<dbReference type="InterPro" id="IPR002523">
    <property type="entry name" value="MgTranspt_CorA/ZnTranspt_ZntB"/>
</dbReference>
<evidence type="ECO:0000256" key="8">
    <source>
        <dbReference type="ARBA" id="ARBA00022989"/>
    </source>
</evidence>
<keyword evidence="5" id="KW-0997">Cell inner membrane</keyword>
<evidence type="ECO:0000256" key="9">
    <source>
        <dbReference type="ARBA" id="ARBA00023065"/>
    </source>
</evidence>
<name>A0A370U653_9GAMM</name>
<keyword evidence="7" id="KW-0862">Zinc</keyword>
<keyword evidence="10 12" id="KW-0472">Membrane</keyword>
<comment type="similarity">
    <text evidence="2">Belongs to the CorA metal ion transporter (MIT) (TC 1.A.35) family.</text>
</comment>
<keyword evidence="4" id="KW-1003">Cell membrane</keyword>
<comment type="caution">
    <text evidence="13">The sequence shown here is derived from an EMBL/GenBank/DDBJ whole genome shotgun (WGS) entry which is preliminary data.</text>
</comment>
<evidence type="ECO:0000256" key="6">
    <source>
        <dbReference type="ARBA" id="ARBA00022692"/>
    </source>
</evidence>
<comment type="subcellular location">
    <subcellularLocation>
        <location evidence="1">Cell membrane</location>
        <topology evidence="1">Multi-pass membrane protein</topology>
    </subcellularLocation>
</comment>
<sequence length="339" mass="38402">MYEKANKYCSGRHKTVQERTMTYLLHYLKLDGLGGCEQLTTLPTEVPNDGAHWVHLDCAQVEGRRWLDDIDSIPEAVVDALFADETRPRTVKMGNGILVTLRGVNLNPDSDPSDMVSLRLWMTPHFVVSTRRRRLLSVMDQVTQLEQGVGAESVADLVATLTHTLTVRMAGIIDGIEDRLGELEEEMSSQILPEQRSVLVERRLQTVRLRRFLVPQKEAIVRLSTDIQAWMTKEQLAHIHEAANEITRYVEGLESLRERCVLMQEEFTNHQAEKMNARMYVLSILSGIFMPLGFLTGLFGINIGGMPGTDNSTAFWVFCVVLVVLGGGQFLLMRKSRWF</sequence>
<dbReference type="Gene3D" id="1.20.58.340">
    <property type="entry name" value="Magnesium transport protein CorA, transmembrane region"/>
    <property type="match status" value="2"/>
</dbReference>
<evidence type="ECO:0000256" key="7">
    <source>
        <dbReference type="ARBA" id="ARBA00022833"/>
    </source>
</evidence>
<proteinExistence type="inferred from homology"/>
<dbReference type="GO" id="GO:0015087">
    <property type="term" value="F:cobalt ion transmembrane transporter activity"/>
    <property type="evidence" value="ECO:0007669"/>
    <property type="project" value="TreeGrafter"/>
</dbReference>
<evidence type="ECO:0000256" key="3">
    <source>
        <dbReference type="ARBA" id="ARBA00022448"/>
    </source>
</evidence>
<evidence type="ECO:0000313" key="13">
    <source>
        <dbReference type="EMBL" id="RDL43223.1"/>
    </source>
</evidence>
<reference evidence="13 14" key="1">
    <citation type="submission" date="2018-06" db="EMBL/GenBank/DDBJ databases">
        <title>Marinomonas sp. YLB-05 draft genome sequence.</title>
        <authorList>
            <person name="Yu L."/>
            <person name="Tang X."/>
        </authorList>
    </citation>
    <scope>NUCLEOTIDE SEQUENCE [LARGE SCALE GENOMIC DNA]</scope>
    <source>
        <strain evidence="13 14">YLB-05</strain>
    </source>
</reference>
<keyword evidence="14" id="KW-1185">Reference proteome</keyword>
<dbReference type="GO" id="GO:0015095">
    <property type="term" value="F:magnesium ion transmembrane transporter activity"/>
    <property type="evidence" value="ECO:0007669"/>
    <property type="project" value="TreeGrafter"/>
</dbReference>